<dbReference type="Proteomes" id="UP000736787">
    <property type="component" value="Unassembled WGS sequence"/>
</dbReference>
<feature type="region of interest" description="Disordered" evidence="1">
    <location>
        <begin position="1"/>
        <end position="48"/>
    </location>
</feature>
<organism evidence="4 5">
    <name type="scientific">Phytophthora cactorum</name>
    <dbReference type="NCBI Taxonomy" id="29920"/>
    <lineage>
        <taxon>Eukaryota</taxon>
        <taxon>Sar</taxon>
        <taxon>Stramenopiles</taxon>
        <taxon>Oomycota</taxon>
        <taxon>Peronosporomycetes</taxon>
        <taxon>Peronosporales</taxon>
        <taxon>Peronosporaceae</taxon>
        <taxon>Phytophthora</taxon>
    </lineage>
</organism>
<evidence type="ECO:0000313" key="4">
    <source>
        <dbReference type="EMBL" id="KAG3214224.1"/>
    </source>
</evidence>
<dbReference type="EMBL" id="RCMK01000435">
    <property type="protein sequence ID" value="KAG2928862.1"/>
    <property type="molecule type" value="Genomic_DNA"/>
</dbReference>
<gene>
    <name evidence="2" type="ORF">PC113_g13858</name>
    <name evidence="3" type="ORF">PC117_g14174</name>
    <name evidence="4" type="ORF">PC129_g14858</name>
</gene>
<comment type="caution">
    <text evidence="4">The sequence shown here is derived from an EMBL/GenBank/DDBJ whole genome shotgun (WGS) entry which is preliminary data.</text>
</comment>
<evidence type="ECO:0000313" key="5">
    <source>
        <dbReference type="Proteomes" id="UP000760860"/>
    </source>
</evidence>
<sequence>MEIEPPGETKARLAEEFGAGPASANTARFAGSPRGYATSHPIASVGRR</sequence>
<evidence type="ECO:0000313" key="3">
    <source>
        <dbReference type="EMBL" id="KAG2928862.1"/>
    </source>
</evidence>
<evidence type="ECO:0000256" key="1">
    <source>
        <dbReference type="SAM" id="MobiDB-lite"/>
    </source>
</evidence>
<proteinExistence type="predicted"/>
<evidence type="ECO:0000313" key="2">
    <source>
        <dbReference type="EMBL" id="KAG2853802.1"/>
    </source>
</evidence>
<dbReference type="EMBL" id="RCMG01000462">
    <property type="protein sequence ID" value="KAG2853802.1"/>
    <property type="molecule type" value="Genomic_DNA"/>
</dbReference>
<dbReference type="AlphaFoldDB" id="A0A8T1HNF2"/>
<dbReference type="EMBL" id="RCMV01000657">
    <property type="protein sequence ID" value="KAG3214224.1"/>
    <property type="molecule type" value="Genomic_DNA"/>
</dbReference>
<protein>
    <submittedName>
        <fullName evidence="4">Uncharacterized protein</fullName>
    </submittedName>
</protein>
<dbReference type="Proteomes" id="UP000735874">
    <property type="component" value="Unassembled WGS sequence"/>
</dbReference>
<accession>A0A8T1HNF2</accession>
<name>A0A8T1HNF2_9STRA</name>
<dbReference type="Proteomes" id="UP000760860">
    <property type="component" value="Unassembled WGS sequence"/>
</dbReference>
<reference evidence="4" key="1">
    <citation type="submission" date="2018-05" db="EMBL/GenBank/DDBJ databases">
        <title>Effector identification in a new, highly contiguous assembly of the strawberry crown rot pathogen Phytophthora cactorum.</title>
        <authorList>
            <person name="Armitage A.D."/>
            <person name="Nellist C.F."/>
            <person name="Bates H."/>
            <person name="Vickerstaff R.J."/>
            <person name="Harrison R.J."/>
        </authorList>
    </citation>
    <scope>NUCLEOTIDE SEQUENCE</scope>
    <source>
        <strain evidence="2">15-7</strain>
        <strain evidence="3">4040</strain>
        <strain evidence="4">P421</strain>
    </source>
</reference>